<evidence type="ECO:0000313" key="3">
    <source>
        <dbReference type="EMBL" id="GAT63909.1"/>
    </source>
</evidence>
<gene>
    <name evidence="3" type="ORF">PJIAN_4452</name>
</gene>
<dbReference type="PANTHER" id="PTHR12835:SF5">
    <property type="entry name" value="BIOTIN--PROTEIN LIGASE"/>
    <property type="match status" value="1"/>
</dbReference>
<dbReference type="RefSeq" id="WP_068705531.1">
    <property type="nucleotide sequence ID" value="NZ_BDCR01000004.1"/>
</dbReference>
<keyword evidence="1" id="KW-0436">Ligase</keyword>
<dbReference type="EMBL" id="BDCR01000004">
    <property type="protein sequence ID" value="GAT63909.1"/>
    <property type="molecule type" value="Genomic_DNA"/>
</dbReference>
<feature type="domain" description="BPL/LPL catalytic" evidence="2">
    <location>
        <begin position="5"/>
        <end position="180"/>
    </location>
</feature>
<dbReference type="Pfam" id="PF03099">
    <property type="entry name" value="BPL_LplA_LipB"/>
    <property type="match status" value="1"/>
</dbReference>
<dbReference type="PROSITE" id="PS51733">
    <property type="entry name" value="BPL_LPL_CATALYTIC"/>
    <property type="match status" value="1"/>
</dbReference>
<protein>
    <submittedName>
        <fullName evidence="3">BirA family transcriptional regulator</fullName>
    </submittedName>
</protein>
<dbReference type="STRING" id="681398.PJIAN_4452"/>
<dbReference type="GO" id="GO:0004077">
    <property type="term" value="F:biotin--[biotin carboxyl-carrier protein] ligase activity"/>
    <property type="evidence" value="ECO:0007669"/>
    <property type="project" value="InterPro"/>
</dbReference>
<dbReference type="CDD" id="cd16442">
    <property type="entry name" value="BPL"/>
    <property type="match status" value="1"/>
</dbReference>
<accession>A0A171AL20</accession>
<dbReference type="GO" id="GO:0005737">
    <property type="term" value="C:cytoplasm"/>
    <property type="evidence" value="ECO:0007669"/>
    <property type="project" value="TreeGrafter"/>
</dbReference>
<name>A0A171AL20_9BACT</name>
<dbReference type="InterPro" id="IPR004408">
    <property type="entry name" value="Biotin_CoA_COase_ligase"/>
</dbReference>
<dbReference type="InterPro" id="IPR004143">
    <property type="entry name" value="BPL_LPL_catalytic"/>
</dbReference>
<dbReference type="SUPFAM" id="SSF55681">
    <property type="entry name" value="Class II aaRS and biotin synthetases"/>
    <property type="match status" value="1"/>
</dbReference>
<dbReference type="Proteomes" id="UP000076586">
    <property type="component" value="Unassembled WGS sequence"/>
</dbReference>
<dbReference type="AlphaFoldDB" id="A0A171AL20"/>
<dbReference type="OrthoDB" id="9807064at2"/>
<comment type="caution">
    <text evidence="3">The sequence shown here is derived from an EMBL/GenBank/DDBJ whole genome shotgun (WGS) entry which is preliminary data.</text>
</comment>
<dbReference type="PANTHER" id="PTHR12835">
    <property type="entry name" value="BIOTIN PROTEIN LIGASE"/>
    <property type="match status" value="1"/>
</dbReference>
<evidence type="ECO:0000259" key="2">
    <source>
        <dbReference type="PROSITE" id="PS51733"/>
    </source>
</evidence>
<dbReference type="InterPro" id="IPR045864">
    <property type="entry name" value="aa-tRNA-synth_II/BPL/LPL"/>
</dbReference>
<evidence type="ECO:0000313" key="4">
    <source>
        <dbReference type="Proteomes" id="UP000076586"/>
    </source>
</evidence>
<evidence type="ECO:0000256" key="1">
    <source>
        <dbReference type="ARBA" id="ARBA00022598"/>
    </source>
</evidence>
<dbReference type="Gene3D" id="3.30.930.10">
    <property type="entry name" value="Bira Bifunctional Protein, Domain 2"/>
    <property type="match status" value="1"/>
</dbReference>
<reference evidence="4" key="1">
    <citation type="submission" date="2016-04" db="EMBL/GenBank/DDBJ databases">
        <title>Draft genome sequence of Paludibacter jiangxiensis strain NM7.</title>
        <authorList>
            <person name="Qiu Y."/>
            <person name="Matsuura N."/>
            <person name="Ohashi A."/>
            <person name="Tourlousse M.D."/>
            <person name="Sekiguchi Y."/>
        </authorList>
    </citation>
    <scope>NUCLEOTIDE SEQUENCE [LARGE SCALE GENOMIC DNA]</scope>
    <source>
        <strain evidence="4">NM7</strain>
    </source>
</reference>
<sequence length="245" mass="28126">MFNIIRLRETVSTNNYLRELLVSSREQLSEGMVVSADYQTKGRGQVGNVWESEDGENLLFSMLLFPSSIEANQQFVLSKMVSLAVAGVLKEEIDDVFIKWPNDIYWRNKKIAGILIENDLCGSNIQYCVIGIGLNVNQESFVSNAPNPVSLRQITGKTYDREDLLKRIVKRIYMLYIQLLREELNCFDEDYKTALYRHDGLHEYRANDEIFKASIEDVLPSGHLVLQTEKGTQRTFAFKEVSIVL</sequence>
<organism evidence="3 4">
    <name type="scientific">Paludibacter jiangxiensis</name>
    <dbReference type="NCBI Taxonomy" id="681398"/>
    <lineage>
        <taxon>Bacteria</taxon>
        <taxon>Pseudomonadati</taxon>
        <taxon>Bacteroidota</taxon>
        <taxon>Bacteroidia</taxon>
        <taxon>Bacteroidales</taxon>
        <taxon>Paludibacteraceae</taxon>
        <taxon>Paludibacter</taxon>
    </lineage>
</organism>
<keyword evidence="4" id="KW-1185">Reference proteome</keyword>
<dbReference type="NCBIfam" id="TIGR00121">
    <property type="entry name" value="birA_ligase"/>
    <property type="match status" value="1"/>
</dbReference>
<reference evidence="4" key="2">
    <citation type="journal article" date="2017" name="Genome Announc.">
        <title>Draft genome sequence of Paludibacter jiangxiensis NM7(T), a propionate-producing fermentative bacterium.</title>
        <authorList>
            <person name="Qiu Y.-L."/>
            <person name="Tourlousse D.M."/>
            <person name="Matsuura N."/>
            <person name="Ohashi A."/>
            <person name="Sekiguchi Y."/>
        </authorList>
    </citation>
    <scope>NUCLEOTIDE SEQUENCE [LARGE SCALE GENOMIC DNA]</scope>
    <source>
        <strain evidence="4">NM7</strain>
    </source>
</reference>
<proteinExistence type="predicted"/>